<gene>
    <name evidence="3" type="ORF">PGLA2088_LOCUS43395</name>
</gene>
<accession>A0A813LAG0</accession>
<evidence type="ECO:0000313" key="4">
    <source>
        <dbReference type="Proteomes" id="UP000626109"/>
    </source>
</evidence>
<feature type="non-terminal residue" evidence="3">
    <location>
        <position position="305"/>
    </location>
</feature>
<dbReference type="PANTHER" id="PTHR47447">
    <property type="entry name" value="OS03G0856100 PROTEIN"/>
    <property type="match status" value="1"/>
</dbReference>
<sequence length="305" mass="32810">MALEHAHFGSGLRQATAAITDLGRQGRWAQSLALLEQLCAEGPKPDKVAFGAALAACERGSQWSKALALLQEFQPRALEPDSKCFGAAVGACVRSLRWEWSLVVFRDMCIAGVAADIIMYSKLISADQLGGLWVGALQRLAQMSLLSGLRADVVIYNSLLSTCTRCGQWPRALALWSVIRTAGEASFNIVTSNALIDALASSHGADRGAVIWQGAVDLLRKALEARLTPTLVTYSQVAAVCQAAGHGQQVQMVLAAMGSWRCAPDRDMDRALIIACSRIGDWSSALSWLQTSFCRTGEVPDQRSF</sequence>
<protein>
    <recommendedName>
        <fullName evidence="5">Pentatricopeptide repeat-containing protein, chloroplastic</fullName>
    </recommendedName>
</protein>
<name>A0A813LAG0_POLGL</name>
<reference evidence="3" key="1">
    <citation type="submission" date="2021-02" db="EMBL/GenBank/DDBJ databases">
        <authorList>
            <person name="Dougan E. K."/>
            <person name="Rhodes N."/>
            <person name="Thang M."/>
            <person name="Chan C."/>
        </authorList>
    </citation>
    <scope>NUCLEOTIDE SEQUENCE</scope>
</reference>
<dbReference type="PROSITE" id="PS51375">
    <property type="entry name" value="PPR"/>
    <property type="match status" value="1"/>
</dbReference>
<dbReference type="Gene3D" id="1.25.40.10">
    <property type="entry name" value="Tetratricopeptide repeat domain"/>
    <property type="match status" value="2"/>
</dbReference>
<dbReference type="Proteomes" id="UP000626109">
    <property type="component" value="Unassembled WGS sequence"/>
</dbReference>
<comment type="caution">
    <text evidence="3">The sequence shown here is derived from an EMBL/GenBank/DDBJ whole genome shotgun (WGS) entry which is preliminary data.</text>
</comment>
<dbReference type="Pfam" id="PF01535">
    <property type="entry name" value="PPR"/>
    <property type="match status" value="1"/>
</dbReference>
<keyword evidence="1" id="KW-0677">Repeat</keyword>
<dbReference type="PANTHER" id="PTHR47447:SF17">
    <property type="entry name" value="OS12G0638900 PROTEIN"/>
    <property type="match status" value="1"/>
</dbReference>
<feature type="repeat" description="PPR" evidence="2">
    <location>
        <begin position="152"/>
        <end position="186"/>
    </location>
</feature>
<evidence type="ECO:0000256" key="2">
    <source>
        <dbReference type="PROSITE-ProRule" id="PRU00708"/>
    </source>
</evidence>
<proteinExistence type="predicted"/>
<evidence type="ECO:0000256" key="1">
    <source>
        <dbReference type="ARBA" id="ARBA00022737"/>
    </source>
</evidence>
<organism evidence="3 4">
    <name type="scientific">Polarella glacialis</name>
    <name type="common">Dinoflagellate</name>
    <dbReference type="NCBI Taxonomy" id="89957"/>
    <lineage>
        <taxon>Eukaryota</taxon>
        <taxon>Sar</taxon>
        <taxon>Alveolata</taxon>
        <taxon>Dinophyceae</taxon>
        <taxon>Suessiales</taxon>
        <taxon>Suessiaceae</taxon>
        <taxon>Polarella</taxon>
    </lineage>
</organism>
<evidence type="ECO:0008006" key="5">
    <source>
        <dbReference type="Google" id="ProtNLM"/>
    </source>
</evidence>
<evidence type="ECO:0000313" key="3">
    <source>
        <dbReference type="EMBL" id="CAE8723865.1"/>
    </source>
</evidence>
<dbReference type="InterPro" id="IPR002885">
    <property type="entry name" value="PPR_rpt"/>
</dbReference>
<dbReference type="AlphaFoldDB" id="A0A813LAG0"/>
<dbReference type="InterPro" id="IPR011990">
    <property type="entry name" value="TPR-like_helical_dom_sf"/>
</dbReference>
<dbReference type="EMBL" id="CAJNNW010034779">
    <property type="protein sequence ID" value="CAE8723865.1"/>
    <property type="molecule type" value="Genomic_DNA"/>
</dbReference>